<feature type="domain" description="HTH hxlR-type" evidence="4">
    <location>
        <begin position="10"/>
        <end position="109"/>
    </location>
</feature>
<dbReference type="InterPro" id="IPR002577">
    <property type="entry name" value="HTH_HxlR"/>
</dbReference>
<evidence type="ECO:0000256" key="2">
    <source>
        <dbReference type="ARBA" id="ARBA00023125"/>
    </source>
</evidence>
<dbReference type="InterPro" id="IPR036388">
    <property type="entry name" value="WH-like_DNA-bd_sf"/>
</dbReference>
<evidence type="ECO:0000259" key="4">
    <source>
        <dbReference type="PROSITE" id="PS51118"/>
    </source>
</evidence>
<dbReference type="Pfam" id="PF01638">
    <property type="entry name" value="HxlR"/>
    <property type="match status" value="1"/>
</dbReference>
<protein>
    <recommendedName>
        <fullName evidence="4">HTH hxlR-type domain-containing protein</fullName>
    </recommendedName>
</protein>
<dbReference type="PROSITE" id="PS51118">
    <property type="entry name" value="HTH_HXLR"/>
    <property type="match status" value="1"/>
</dbReference>
<dbReference type="Proteomes" id="UP001501676">
    <property type="component" value="Unassembled WGS sequence"/>
</dbReference>
<dbReference type="InterPro" id="IPR036390">
    <property type="entry name" value="WH_DNA-bd_sf"/>
</dbReference>
<dbReference type="Gene3D" id="1.10.10.10">
    <property type="entry name" value="Winged helix-like DNA-binding domain superfamily/Winged helix DNA-binding domain"/>
    <property type="match status" value="1"/>
</dbReference>
<dbReference type="EMBL" id="BAAAYN010000001">
    <property type="protein sequence ID" value="GAA3382070.1"/>
    <property type="molecule type" value="Genomic_DNA"/>
</dbReference>
<dbReference type="SUPFAM" id="SSF46785">
    <property type="entry name" value="Winged helix' DNA-binding domain"/>
    <property type="match status" value="1"/>
</dbReference>
<reference evidence="6" key="1">
    <citation type="journal article" date="2019" name="Int. J. Syst. Evol. Microbiol.">
        <title>The Global Catalogue of Microorganisms (GCM) 10K type strain sequencing project: providing services to taxonomists for standard genome sequencing and annotation.</title>
        <authorList>
            <consortium name="The Broad Institute Genomics Platform"/>
            <consortium name="The Broad Institute Genome Sequencing Center for Infectious Disease"/>
            <person name="Wu L."/>
            <person name="Ma J."/>
        </authorList>
    </citation>
    <scope>NUCLEOTIDE SEQUENCE [LARGE SCALE GENOMIC DNA]</scope>
    <source>
        <strain evidence="6">JCM 9458</strain>
    </source>
</reference>
<keyword evidence="1" id="KW-0805">Transcription regulation</keyword>
<keyword evidence="6" id="KW-1185">Reference proteome</keyword>
<evidence type="ECO:0000256" key="3">
    <source>
        <dbReference type="ARBA" id="ARBA00023163"/>
    </source>
</evidence>
<dbReference type="PANTHER" id="PTHR33204:SF37">
    <property type="entry name" value="HTH-TYPE TRANSCRIPTIONAL REGULATOR YODB"/>
    <property type="match status" value="1"/>
</dbReference>
<evidence type="ECO:0000313" key="6">
    <source>
        <dbReference type="Proteomes" id="UP001501676"/>
    </source>
</evidence>
<comment type="caution">
    <text evidence="5">The sequence shown here is derived from an EMBL/GenBank/DDBJ whole genome shotgun (WGS) entry which is preliminary data.</text>
</comment>
<keyword evidence="2" id="KW-0238">DNA-binding</keyword>
<gene>
    <name evidence="5" type="ORF">GCM10020369_02500</name>
</gene>
<organism evidence="5 6">
    <name type="scientific">Cryptosporangium minutisporangium</name>
    <dbReference type="NCBI Taxonomy" id="113569"/>
    <lineage>
        <taxon>Bacteria</taxon>
        <taxon>Bacillati</taxon>
        <taxon>Actinomycetota</taxon>
        <taxon>Actinomycetes</taxon>
        <taxon>Cryptosporangiales</taxon>
        <taxon>Cryptosporangiaceae</taxon>
        <taxon>Cryptosporangium</taxon>
    </lineage>
</organism>
<accession>A0ABP6SQ87</accession>
<evidence type="ECO:0000256" key="1">
    <source>
        <dbReference type="ARBA" id="ARBA00023015"/>
    </source>
</evidence>
<evidence type="ECO:0000313" key="5">
    <source>
        <dbReference type="EMBL" id="GAA3382070.1"/>
    </source>
</evidence>
<proteinExistence type="predicted"/>
<dbReference type="RefSeq" id="WP_345726028.1">
    <property type="nucleotide sequence ID" value="NZ_BAAAYN010000001.1"/>
</dbReference>
<dbReference type="PANTHER" id="PTHR33204">
    <property type="entry name" value="TRANSCRIPTIONAL REGULATOR, MARR FAMILY"/>
    <property type="match status" value="1"/>
</dbReference>
<name>A0ABP6SQ87_9ACTN</name>
<sequence length="161" mass="17438">MKRSTGKSHCPINFGLEAFGDPWSLLVVRDIVYFGKRTFSEFSASEERIAPSVLSARLAYLEQRDVLSRLPDAGDARKMSYRLTETGLALIPILLEIAAWSARVDPDTDAPAEWIGLVEADKPRITQLIIDVVRGGGSIFAGEDSVVARLAAESAGSSSRG</sequence>
<keyword evidence="3" id="KW-0804">Transcription</keyword>